<keyword evidence="3" id="KW-1185">Reference proteome</keyword>
<dbReference type="EMBL" id="UXSR01003186">
    <property type="protein sequence ID" value="VDD79040.1"/>
    <property type="molecule type" value="Genomic_DNA"/>
</dbReference>
<dbReference type="GO" id="GO:0003677">
    <property type="term" value="F:DNA binding"/>
    <property type="evidence" value="ECO:0007669"/>
    <property type="project" value="InterPro"/>
</dbReference>
<dbReference type="SUPFAM" id="SSF47113">
    <property type="entry name" value="Histone-fold"/>
    <property type="match status" value="1"/>
</dbReference>
<reference evidence="2 3" key="1">
    <citation type="submission" date="2018-10" db="EMBL/GenBank/DDBJ databases">
        <authorList>
            <consortium name="Pathogen Informatics"/>
        </authorList>
    </citation>
    <scope>NUCLEOTIDE SEQUENCE [LARGE SCALE GENOMIC DNA]</scope>
</reference>
<dbReference type="CDD" id="cd22910">
    <property type="entry name" value="HFD_H2B"/>
    <property type="match status" value="1"/>
</dbReference>
<accession>A0A3P6HDS1</accession>
<dbReference type="AlphaFoldDB" id="A0A3P6HDS1"/>
<name>A0A3P6HDS1_MESCO</name>
<dbReference type="PANTHER" id="PTHR23428">
    <property type="entry name" value="HISTONE H2B"/>
    <property type="match status" value="1"/>
</dbReference>
<dbReference type="PRINTS" id="PR00621">
    <property type="entry name" value="HISTONEH2B"/>
</dbReference>
<protein>
    <recommendedName>
        <fullName evidence="4">Histone H2A/H2B/H3 domain-containing protein</fullName>
    </recommendedName>
</protein>
<evidence type="ECO:0008006" key="4">
    <source>
        <dbReference type="Google" id="ProtNLM"/>
    </source>
</evidence>
<proteinExistence type="inferred from homology"/>
<dbReference type="GO" id="GO:0046982">
    <property type="term" value="F:protein heterodimerization activity"/>
    <property type="evidence" value="ECO:0007669"/>
    <property type="project" value="InterPro"/>
</dbReference>
<dbReference type="OrthoDB" id="7430073at2759"/>
<dbReference type="STRING" id="53468.A0A3P6HDS1"/>
<dbReference type="InterPro" id="IPR000558">
    <property type="entry name" value="Histone_H2B"/>
</dbReference>
<sequence length="121" mass="13776">MSRFEAALEVWHGFASARRAKKTRRWESCVIYVHKVLREVHPDTGILWKAASAAAAMSIMKSFVSHIFEWIAAEWRSRLAHYYCNNKKSTMTSRETQTGELAKHAVSAEGTKAVNNFTDSK</sequence>
<dbReference type="GO" id="GO:0000786">
    <property type="term" value="C:nucleosome"/>
    <property type="evidence" value="ECO:0007669"/>
    <property type="project" value="InterPro"/>
</dbReference>
<evidence type="ECO:0000256" key="1">
    <source>
        <dbReference type="ARBA" id="ARBA00006846"/>
    </source>
</evidence>
<dbReference type="Proteomes" id="UP000267029">
    <property type="component" value="Unassembled WGS sequence"/>
</dbReference>
<dbReference type="Gene3D" id="1.10.20.10">
    <property type="entry name" value="Histone, subunit A"/>
    <property type="match status" value="1"/>
</dbReference>
<comment type="similarity">
    <text evidence="1">Belongs to the histone H2B family.</text>
</comment>
<organism evidence="2 3">
    <name type="scientific">Mesocestoides corti</name>
    <name type="common">Flatworm</name>
    <dbReference type="NCBI Taxonomy" id="53468"/>
    <lineage>
        <taxon>Eukaryota</taxon>
        <taxon>Metazoa</taxon>
        <taxon>Spiralia</taxon>
        <taxon>Lophotrochozoa</taxon>
        <taxon>Platyhelminthes</taxon>
        <taxon>Cestoda</taxon>
        <taxon>Eucestoda</taxon>
        <taxon>Cyclophyllidea</taxon>
        <taxon>Mesocestoididae</taxon>
        <taxon>Mesocestoides</taxon>
    </lineage>
</organism>
<gene>
    <name evidence="2" type="ORF">MCOS_LOCUS5043</name>
</gene>
<evidence type="ECO:0000313" key="2">
    <source>
        <dbReference type="EMBL" id="VDD79040.1"/>
    </source>
</evidence>
<dbReference type="SMART" id="SM00427">
    <property type="entry name" value="H2B"/>
    <property type="match status" value="1"/>
</dbReference>
<evidence type="ECO:0000313" key="3">
    <source>
        <dbReference type="Proteomes" id="UP000267029"/>
    </source>
</evidence>
<dbReference type="GO" id="GO:0030527">
    <property type="term" value="F:structural constituent of chromatin"/>
    <property type="evidence" value="ECO:0007669"/>
    <property type="project" value="InterPro"/>
</dbReference>
<dbReference type="InterPro" id="IPR009072">
    <property type="entry name" value="Histone-fold"/>
</dbReference>